<reference evidence="3 4" key="1">
    <citation type="journal article" date="2014" name="Genome Announc.">
        <title>Draft Genome Sequence of Streptomyces fradiae ATCC 19609, a Strain Highly Sensitive to Antibiotics.</title>
        <authorList>
            <person name="Bekker O.B."/>
            <person name="Klimina K.M."/>
            <person name="Vatlin A.A."/>
            <person name="Zakharevich N.V."/>
            <person name="Kasianov A.S."/>
            <person name="Danilenko V.N."/>
        </authorList>
    </citation>
    <scope>NUCLEOTIDE SEQUENCE [LARGE SCALE GENOMIC DNA]</scope>
    <source>
        <strain evidence="3 4">ATCC 19609</strain>
    </source>
</reference>
<dbReference type="Proteomes" id="UP000028058">
    <property type="component" value="Unassembled WGS sequence"/>
</dbReference>
<feature type="region of interest" description="Disordered" evidence="1">
    <location>
        <begin position="187"/>
        <end position="225"/>
    </location>
</feature>
<dbReference type="SUPFAM" id="SSF55785">
    <property type="entry name" value="PYP-like sensor domain (PAS domain)"/>
    <property type="match status" value="1"/>
</dbReference>
<proteinExistence type="predicted"/>
<name>A0A420UUY1_9ACTN</name>
<feature type="domain" description="PAS fold-4" evidence="2">
    <location>
        <begin position="81"/>
        <end position="189"/>
    </location>
</feature>
<comment type="caution">
    <text evidence="3">The sequence shown here is derived from an EMBL/GenBank/DDBJ whole genome shotgun (WGS) entry which is preliminary data.</text>
</comment>
<evidence type="ECO:0000259" key="2">
    <source>
        <dbReference type="Pfam" id="PF08448"/>
    </source>
</evidence>
<dbReference type="InterPro" id="IPR035965">
    <property type="entry name" value="PAS-like_dom_sf"/>
</dbReference>
<organism evidence="3 4">
    <name type="scientific">Streptomyces xinghaiensis</name>
    <dbReference type="NCBI Taxonomy" id="1038928"/>
    <lineage>
        <taxon>Bacteria</taxon>
        <taxon>Bacillati</taxon>
        <taxon>Actinomycetota</taxon>
        <taxon>Actinomycetes</taxon>
        <taxon>Kitasatosporales</taxon>
        <taxon>Streptomycetaceae</taxon>
        <taxon>Streptomyces</taxon>
    </lineage>
</organism>
<protein>
    <submittedName>
        <fullName evidence="3">Diguanylate cyclase</fullName>
    </submittedName>
</protein>
<evidence type="ECO:0000256" key="1">
    <source>
        <dbReference type="SAM" id="MobiDB-lite"/>
    </source>
</evidence>
<sequence length="433" mass="45601">MGETIDFGAELADFRSRVAELQSIRSLPSEERGAALDTALFELQHVADILWPRFEKLSAASARDGTPRENPELRLLRGLFQRLPLPVVLMDRTTVVRRLNVAAGELFALRAGYATGRALTGALAHDTRAAFRSQVAAVARGEGSRSLLVRRLPEPAPEDGGRSALRATLTALRPPDEQRPAVLAVFQTVPAEEAEREPRRAPGRAADRAGSPRLPAPPPRRPRPDLAEVSRNAELMDLVDDMAAALLAASPGSPEDVLGRAARLLHGRFADWVIADLAPVPDGGGTPGPLRRLVVLGPDPRPEPGTGPAGQDPADCPLVLDAVRDGVPALRVRPEDPESFGRDASGAAVLVSARVTSLLCVPLCPPPREGRVPAPADAAPACGALTLFRTGGRRAFEMAEAGAVHRMARHLSLALGRAAGRDAAPAGPAASPA</sequence>
<evidence type="ECO:0000313" key="3">
    <source>
        <dbReference type="EMBL" id="RKM91068.1"/>
    </source>
</evidence>
<evidence type="ECO:0000313" key="4">
    <source>
        <dbReference type="Proteomes" id="UP000028058"/>
    </source>
</evidence>
<gene>
    <name evidence="3" type="ORF">SFRA_030235</name>
</gene>
<dbReference type="RefSeq" id="WP_043463958.1">
    <property type="nucleotide sequence ID" value="NZ_CP134822.1"/>
</dbReference>
<dbReference type="AlphaFoldDB" id="A0A420UUY1"/>
<keyword evidence="4" id="KW-1185">Reference proteome</keyword>
<dbReference type="Pfam" id="PF08448">
    <property type="entry name" value="PAS_4"/>
    <property type="match status" value="1"/>
</dbReference>
<dbReference type="EMBL" id="JNAD02000019">
    <property type="protein sequence ID" value="RKM91068.1"/>
    <property type="molecule type" value="Genomic_DNA"/>
</dbReference>
<dbReference type="OrthoDB" id="4318906at2"/>
<dbReference type="InterPro" id="IPR013656">
    <property type="entry name" value="PAS_4"/>
</dbReference>
<accession>A0A420UUY1</accession>